<feature type="transmembrane region" description="Helical" evidence="1">
    <location>
        <begin position="12"/>
        <end position="31"/>
    </location>
</feature>
<evidence type="ECO:0000256" key="1">
    <source>
        <dbReference type="SAM" id="Phobius"/>
    </source>
</evidence>
<feature type="transmembrane region" description="Helical" evidence="1">
    <location>
        <begin position="371"/>
        <end position="389"/>
    </location>
</feature>
<evidence type="ECO:0000313" key="2">
    <source>
        <dbReference type="EMBL" id="OGD04029.1"/>
    </source>
</evidence>
<reference evidence="2 3" key="1">
    <citation type="journal article" date="2016" name="Nat. Commun.">
        <title>Thousands of microbial genomes shed light on interconnected biogeochemical processes in an aquifer system.</title>
        <authorList>
            <person name="Anantharaman K."/>
            <person name="Brown C.T."/>
            <person name="Hug L.A."/>
            <person name="Sharon I."/>
            <person name="Castelle C.J."/>
            <person name="Probst A.J."/>
            <person name="Thomas B.C."/>
            <person name="Singh A."/>
            <person name="Wilkins M.J."/>
            <person name="Karaoz U."/>
            <person name="Brodie E.L."/>
            <person name="Williams K.H."/>
            <person name="Hubbard S.S."/>
            <person name="Banfield J.F."/>
        </authorList>
    </citation>
    <scope>NUCLEOTIDE SEQUENCE [LARGE SCALE GENOMIC DNA]</scope>
</reference>
<evidence type="ECO:0000313" key="3">
    <source>
        <dbReference type="Proteomes" id="UP000177080"/>
    </source>
</evidence>
<accession>A0A1F4ZCF4</accession>
<name>A0A1F4ZCF4_9BACT</name>
<dbReference type="STRING" id="1797259.A2989_01365"/>
<feature type="transmembrane region" description="Helical" evidence="1">
    <location>
        <begin position="310"/>
        <end position="331"/>
    </location>
</feature>
<dbReference type="EMBL" id="MEXN01000003">
    <property type="protein sequence ID" value="OGD04029.1"/>
    <property type="molecule type" value="Genomic_DNA"/>
</dbReference>
<feature type="transmembrane region" description="Helical" evidence="1">
    <location>
        <begin position="343"/>
        <end position="359"/>
    </location>
</feature>
<dbReference type="AlphaFoldDB" id="A0A1F4ZCF4"/>
<proteinExistence type="predicted"/>
<comment type="caution">
    <text evidence="2">The sequence shown here is derived from an EMBL/GenBank/DDBJ whole genome shotgun (WGS) entry which is preliminary data.</text>
</comment>
<feature type="transmembrane region" description="Helical" evidence="1">
    <location>
        <begin position="210"/>
        <end position="229"/>
    </location>
</feature>
<evidence type="ECO:0008006" key="4">
    <source>
        <dbReference type="Google" id="ProtNLM"/>
    </source>
</evidence>
<organism evidence="2 3">
    <name type="scientific">Candidatus Amesbacteria bacterium RIFCSPLOWO2_01_FULL_48_25</name>
    <dbReference type="NCBI Taxonomy" id="1797259"/>
    <lineage>
        <taxon>Bacteria</taxon>
        <taxon>Candidatus Amesiibacteriota</taxon>
    </lineage>
</organism>
<protein>
    <recommendedName>
        <fullName evidence="4">Glycosyltransferase RgtA/B/C/D-like domain-containing protein</fullName>
    </recommendedName>
</protein>
<dbReference type="Proteomes" id="UP000177080">
    <property type="component" value="Unassembled WGS sequence"/>
</dbReference>
<sequence length="529" mass="60038">MSWLKKHNHWLLIAAGTIIWSATMIKSGLIYDFGMGFWGPNGHDGIWHVALINSLSRGSFEMPIFAGAQIKNYHLGFDILLAVIHFLTRISVINLYFQIIPPVLAFLIGWLTYKLTKNLWVIFFVYFGGSLGWVLGKGESTFWSQQAISTLINPPFALSLVLLLLLLLLLKKERYILAALVVALLPQVKIYAGLLAFFGLIAAGIKNKKIFLTLIIGLLIYLPSNYQLLTNNSKLLVWNPGWFLQTLFAPDRLNWPRLFSALTTYSQKTLSFKSLLAYLFAFAVFWVGNMGSRLFKEILIFKWVKNVREITWLDSFYAAIIIAGGIIPMFFLQTGTAWNTIQFFYYSLFFSSILAGLALSEVLKIKKLNNYLRFGICVFVIAGTLLTTWDTLTKVYLPSRPPAKISPGELQALNYLKKLPSGVVLTYPGSSDPYASPPRPLYLYESTAYVSAISGQPTYLSDEVNLNITNYPWQDRRLRELSFFNRPSVQFLTQNQIKYIYLLNQQIPTSGFPANKIFSNSEVVIYSVN</sequence>
<feature type="transmembrane region" description="Helical" evidence="1">
    <location>
        <begin position="119"/>
        <end position="136"/>
    </location>
</feature>
<keyword evidence="1" id="KW-0812">Transmembrane</keyword>
<gene>
    <name evidence="2" type="ORF">A2989_01365</name>
</gene>
<keyword evidence="1" id="KW-0472">Membrane</keyword>
<feature type="transmembrane region" description="Helical" evidence="1">
    <location>
        <begin position="176"/>
        <end position="203"/>
    </location>
</feature>
<keyword evidence="1" id="KW-1133">Transmembrane helix</keyword>
<feature type="transmembrane region" description="Helical" evidence="1">
    <location>
        <begin position="95"/>
        <end position="113"/>
    </location>
</feature>
<feature type="transmembrane region" description="Helical" evidence="1">
    <location>
        <begin position="70"/>
        <end position="88"/>
    </location>
</feature>
<feature type="transmembrane region" description="Helical" evidence="1">
    <location>
        <begin position="270"/>
        <end position="289"/>
    </location>
</feature>
<feature type="transmembrane region" description="Helical" evidence="1">
    <location>
        <begin position="148"/>
        <end position="170"/>
    </location>
</feature>